<proteinExistence type="predicted"/>
<sequence>MNYNQAKSRLAPCGLDCSRCADYESGEIKQVSSRLTELLGNYRRLATIKANTFPVFQNYQEFEDVLSYFSQASCSGCRGENVKCPINCPAQTCHKEKGVDFCFQCDEYPCDKPFPDAIKNRWRTLNDRMKEIGVERFCIEQDKKPRY</sequence>
<keyword evidence="2" id="KW-1185">Reference proteome</keyword>
<dbReference type="Pfam" id="PF12675">
    <property type="entry name" value="DUF3795"/>
    <property type="match status" value="1"/>
</dbReference>
<dbReference type="EMBL" id="JACVHF010000017">
    <property type="protein sequence ID" value="MBC9785679.1"/>
    <property type="molecule type" value="Genomic_DNA"/>
</dbReference>
<reference evidence="1 2" key="1">
    <citation type="submission" date="2020-07" db="EMBL/GenBank/DDBJ databases">
        <title>Draft whole-genome sequence of Heliobacterium chlorum DSM 3682, type strain.</title>
        <authorList>
            <person name="Kyndt J.A."/>
            <person name="Meyer T.E."/>
            <person name="Imhoff J.F."/>
        </authorList>
    </citation>
    <scope>NUCLEOTIDE SEQUENCE [LARGE SCALE GENOMIC DNA]</scope>
    <source>
        <strain evidence="1 2">DSM 3682</strain>
    </source>
</reference>
<dbReference type="RefSeq" id="WP_188041122.1">
    <property type="nucleotide sequence ID" value="NZ_JACVHF010000017.1"/>
</dbReference>
<dbReference type="InterPro" id="IPR024227">
    <property type="entry name" value="DUF3795"/>
</dbReference>
<accession>A0ABR7T750</accession>
<evidence type="ECO:0000313" key="2">
    <source>
        <dbReference type="Proteomes" id="UP000617402"/>
    </source>
</evidence>
<organism evidence="1 2">
    <name type="scientific">Heliobacterium chlorum</name>
    <dbReference type="NCBI Taxonomy" id="2698"/>
    <lineage>
        <taxon>Bacteria</taxon>
        <taxon>Bacillati</taxon>
        <taxon>Bacillota</taxon>
        <taxon>Clostridia</taxon>
        <taxon>Eubacteriales</taxon>
        <taxon>Heliobacteriaceae</taxon>
        <taxon>Heliobacterium</taxon>
    </lineage>
</organism>
<name>A0ABR7T750_HELCL</name>
<protein>
    <submittedName>
        <fullName evidence="1">DUF3795 domain-containing protein</fullName>
    </submittedName>
</protein>
<evidence type="ECO:0000313" key="1">
    <source>
        <dbReference type="EMBL" id="MBC9785679.1"/>
    </source>
</evidence>
<gene>
    <name evidence="1" type="ORF">H1S01_14400</name>
</gene>
<dbReference type="Proteomes" id="UP000617402">
    <property type="component" value="Unassembled WGS sequence"/>
</dbReference>
<comment type="caution">
    <text evidence="1">The sequence shown here is derived from an EMBL/GenBank/DDBJ whole genome shotgun (WGS) entry which is preliminary data.</text>
</comment>